<keyword evidence="17" id="KW-1185">Reference proteome</keyword>
<feature type="transmembrane region" description="Helical" evidence="15">
    <location>
        <begin position="58"/>
        <end position="78"/>
    </location>
</feature>
<keyword evidence="13" id="KW-0594">Phospholipid biosynthesis</keyword>
<evidence type="ECO:0000256" key="3">
    <source>
        <dbReference type="ARBA" id="ARBA00022475"/>
    </source>
</evidence>
<keyword evidence="6 15" id="KW-0812">Transmembrane</keyword>
<dbReference type="Gene3D" id="1.10.287.3610">
    <property type="match status" value="1"/>
</dbReference>
<evidence type="ECO:0000256" key="2">
    <source>
        <dbReference type="ARBA" id="ARBA00005967"/>
    </source>
</evidence>
<evidence type="ECO:0000256" key="8">
    <source>
        <dbReference type="ARBA" id="ARBA00022777"/>
    </source>
</evidence>
<keyword evidence="5" id="KW-0808">Transferase</keyword>
<evidence type="ECO:0000256" key="11">
    <source>
        <dbReference type="ARBA" id="ARBA00023098"/>
    </source>
</evidence>
<protein>
    <submittedName>
        <fullName evidence="16">Diacylglycerol kinase family protein</fullName>
    </submittedName>
</protein>
<evidence type="ECO:0000313" key="17">
    <source>
        <dbReference type="Proteomes" id="UP000831787"/>
    </source>
</evidence>
<evidence type="ECO:0000256" key="5">
    <source>
        <dbReference type="ARBA" id="ARBA00022679"/>
    </source>
</evidence>
<evidence type="ECO:0000256" key="12">
    <source>
        <dbReference type="ARBA" id="ARBA00023136"/>
    </source>
</evidence>
<reference evidence="16 17" key="1">
    <citation type="submission" date="2022-04" db="EMBL/GenBank/DDBJ databases">
        <title>Halobacillus sp. isolated from saltern.</title>
        <authorList>
            <person name="Won M."/>
            <person name="Lee C.-M."/>
            <person name="Woen H.-Y."/>
            <person name="Kwon S.-W."/>
        </authorList>
    </citation>
    <scope>NUCLEOTIDE SEQUENCE [LARGE SCALE GENOMIC DNA]</scope>
    <source>
        <strain evidence="16 17">SSBR10-3</strain>
    </source>
</reference>
<dbReference type="InterPro" id="IPR000829">
    <property type="entry name" value="DAGK"/>
</dbReference>
<evidence type="ECO:0000256" key="4">
    <source>
        <dbReference type="ARBA" id="ARBA00022516"/>
    </source>
</evidence>
<name>A0ABY4EQJ7_9BACI</name>
<feature type="transmembrane region" description="Helical" evidence="15">
    <location>
        <begin position="98"/>
        <end position="120"/>
    </location>
</feature>
<dbReference type="EMBL" id="CP095073">
    <property type="protein sequence ID" value="UOQ46351.1"/>
    <property type="molecule type" value="Genomic_DNA"/>
</dbReference>
<evidence type="ECO:0000256" key="10">
    <source>
        <dbReference type="ARBA" id="ARBA00022989"/>
    </source>
</evidence>
<evidence type="ECO:0000256" key="6">
    <source>
        <dbReference type="ARBA" id="ARBA00022692"/>
    </source>
</evidence>
<keyword evidence="8 16" id="KW-0418">Kinase</keyword>
<gene>
    <name evidence="16" type="ORF">MUN89_10795</name>
</gene>
<comment type="similarity">
    <text evidence="2">Belongs to the bacterial diacylglycerol kinase family.</text>
</comment>
<evidence type="ECO:0000256" key="13">
    <source>
        <dbReference type="ARBA" id="ARBA00023209"/>
    </source>
</evidence>
<evidence type="ECO:0000256" key="9">
    <source>
        <dbReference type="ARBA" id="ARBA00022840"/>
    </source>
</evidence>
<dbReference type="InterPro" id="IPR036945">
    <property type="entry name" value="DAGK_sf"/>
</dbReference>
<keyword evidence="4" id="KW-0444">Lipid biosynthesis</keyword>
<keyword evidence="9" id="KW-0067">ATP-binding</keyword>
<dbReference type="PANTHER" id="PTHR34299">
    <property type="entry name" value="DIACYLGLYCEROL KINASE"/>
    <property type="match status" value="1"/>
</dbReference>
<feature type="transmembrane region" description="Helical" evidence="15">
    <location>
        <begin position="34"/>
        <end position="51"/>
    </location>
</feature>
<dbReference type="Proteomes" id="UP000831787">
    <property type="component" value="Chromosome"/>
</dbReference>
<keyword evidence="11" id="KW-0443">Lipid metabolism</keyword>
<dbReference type="RefSeq" id="WP_244713498.1">
    <property type="nucleotide sequence ID" value="NZ_CP095073.1"/>
</dbReference>
<dbReference type="GO" id="GO:0016301">
    <property type="term" value="F:kinase activity"/>
    <property type="evidence" value="ECO:0007669"/>
    <property type="project" value="UniProtKB-KW"/>
</dbReference>
<evidence type="ECO:0000256" key="1">
    <source>
        <dbReference type="ARBA" id="ARBA00004651"/>
    </source>
</evidence>
<dbReference type="InterPro" id="IPR033717">
    <property type="entry name" value="UDPK"/>
</dbReference>
<organism evidence="16 17">
    <name type="scientific">Halobacillus salinarum</name>
    <dbReference type="NCBI Taxonomy" id="2932257"/>
    <lineage>
        <taxon>Bacteria</taxon>
        <taxon>Bacillati</taxon>
        <taxon>Bacillota</taxon>
        <taxon>Bacilli</taxon>
        <taxon>Bacillales</taxon>
        <taxon>Bacillaceae</taxon>
        <taxon>Halobacillus</taxon>
    </lineage>
</organism>
<comment type="subcellular location">
    <subcellularLocation>
        <location evidence="1">Cell membrane</location>
        <topology evidence="1">Multi-pass membrane protein</topology>
    </subcellularLocation>
</comment>
<evidence type="ECO:0000313" key="16">
    <source>
        <dbReference type="EMBL" id="UOQ46351.1"/>
    </source>
</evidence>
<evidence type="ECO:0000256" key="14">
    <source>
        <dbReference type="ARBA" id="ARBA00023264"/>
    </source>
</evidence>
<keyword evidence="10 15" id="KW-1133">Transmembrane helix</keyword>
<dbReference type="PANTHER" id="PTHR34299:SF1">
    <property type="entry name" value="DIACYLGLYCEROL KINASE"/>
    <property type="match status" value="1"/>
</dbReference>
<evidence type="ECO:0000256" key="15">
    <source>
        <dbReference type="SAM" id="Phobius"/>
    </source>
</evidence>
<keyword evidence="12 15" id="KW-0472">Membrane</keyword>
<keyword evidence="14" id="KW-1208">Phospholipid metabolism</keyword>
<accession>A0ABY4EQJ7</accession>
<proteinExistence type="inferred from homology"/>
<keyword evidence="7" id="KW-0547">Nucleotide-binding</keyword>
<dbReference type="CDD" id="cd14265">
    <property type="entry name" value="UDPK_IM_like"/>
    <property type="match status" value="1"/>
</dbReference>
<dbReference type="Pfam" id="PF01219">
    <property type="entry name" value="DAGK_prokar"/>
    <property type="match status" value="1"/>
</dbReference>
<keyword evidence="3" id="KW-1003">Cell membrane</keyword>
<sequence length="130" mass="14659">MNLDSKDPKPKKKFIGFIFAWRGIVEVYKTERNFRFHVAAAIGVVAAGFLFDVTRLEWAVLLTIIPLVMALEMINSSIERVMDYLSPERDPLVGMIKDISAGAVLVASIFAVLIAILIFLPKMISFSWPW</sequence>
<evidence type="ECO:0000256" key="7">
    <source>
        <dbReference type="ARBA" id="ARBA00022741"/>
    </source>
</evidence>